<dbReference type="InterPro" id="IPR003864">
    <property type="entry name" value="CSC1/OSCA1-like_7TM"/>
</dbReference>
<name>A0A0A9VZC4_LYGHE</name>
<keyword evidence="2" id="KW-1133">Transmembrane helix</keyword>
<reference evidence="5" key="2">
    <citation type="submission" date="2014-07" db="EMBL/GenBank/DDBJ databases">
        <authorList>
            <person name="Hull J."/>
        </authorList>
    </citation>
    <scope>NUCLEOTIDE SEQUENCE</scope>
</reference>
<dbReference type="PANTHER" id="PTHR13018:SF5">
    <property type="entry name" value="RE44586P"/>
    <property type="match status" value="1"/>
</dbReference>
<feature type="transmembrane region" description="Helical" evidence="2">
    <location>
        <begin position="52"/>
        <end position="78"/>
    </location>
</feature>
<dbReference type="AlphaFoldDB" id="A0A0A9VZC4"/>
<feature type="transmembrane region" description="Helical" evidence="2">
    <location>
        <begin position="106"/>
        <end position="125"/>
    </location>
</feature>
<evidence type="ECO:0000313" key="4">
    <source>
        <dbReference type="EMBL" id="JAG01521.1"/>
    </source>
</evidence>
<reference evidence="5" key="1">
    <citation type="journal article" date="2014" name="PLoS ONE">
        <title>Transcriptome-Based Identification of ABC Transporters in the Western Tarnished Plant Bug Lygus hesperus.</title>
        <authorList>
            <person name="Hull J.J."/>
            <person name="Chaney K."/>
            <person name="Geib S.M."/>
            <person name="Fabrick J.A."/>
            <person name="Brent C.S."/>
            <person name="Walsh D."/>
            <person name="Lavine L.C."/>
        </authorList>
    </citation>
    <scope>NUCLEOTIDE SEQUENCE</scope>
</reference>
<organism evidence="5">
    <name type="scientific">Lygus hesperus</name>
    <name type="common">Western plant bug</name>
    <dbReference type="NCBI Taxonomy" id="30085"/>
    <lineage>
        <taxon>Eukaryota</taxon>
        <taxon>Metazoa</taxon>
        <taxon>Ecdysozoa</taxon>
        <taxon>Arthropoda</taxon>
        <taxon>Hexapoda</taxon>
        <taxon>Insecta</taxon>
        <taxon>Pterygota</taxon>
        <taxon>Neoptera</taxon>
        <taxon>Paraneoptera</taxon>
        <taxon>Hemiptera</taxon>
        <taxon>Heteroptera</taxon>
        <taxon>Panheteroptera</taxon>
        <taxon>Cimicomorpha</taxon>
        <taxon>Miridae</taxon>
        <taxon>Mirini</taxon>
        <taxon>Lygus</taxon>
    </lineage>
</organism>
<sequence length="280" mass="31745">MLRALSYNALNLLQFVEMVLAVIYVSLSYTPQDYILSWAPAPFPYGTKLPESLMISTIGICFGVLQPIVLPFVLLYFITTYFLTKYMLLYVYVTPFETGGQFLPSILHRLLIGLVISQVTILGVLTMKKAILLSFFVAMLPFLTALFYFYCRHKYYAKYTRVSIEGAVKTERERSNLKYQQICALFFGRTIPQAAEMILEFFLPYPLSSIFTEDPNTGYPCMKNNTRSLAVSADTPSVLYTVSLPSRIYNINTLTEQSPQPTPSQTPHDNNRTNTTDVAG</sequence>
<keyword evidence="2" id="KW-0812">Transmembrane</keyword>
<feature type="transmembrane region" description="Helical" evidence="2">
    <location>
        <begin position="131"/>
        <end position="151"/>
    </location>
</feature>
<dbReference type="EMBL" id="GBHO01042082">
    <property type="protein sequence ID" value="JAG01522.1"/>
    <property type="molecule type" value="Transcribed_RNA"/>
</dbReference>
<dbReference type="InterPro" id="IPR045122">
    <property type="entry name" value="Csc1-like"/>
</dbReference>
<protein>
    <submittedName>
        <fullName evidence="5">Putative membrane protein C2G11.09</fullName>
    </submittedName>
</protein>
<dbReference type="Pfam" id="PF02714">
    <property type="entry name" value="RSN1_7TM"/>
    <property type="match status" value="1"/>
</dbReference>
<evidence type="ECO:0000259" key="3">
    <source>
        <dbReference type="Pfam" id="PF02714"/>
    </source>
</evidence>
<accession>A0A0A9VZC4</accession>
<keyword evidence="2" id="KW-0472">Membrane</keyword>
<feature type="transmembrane region" description="Helical" evidence="2">
    <location>
        <begin position="12"/>
        <end position="32"/>
    </location>
</feature>
<feature type="compositionally biased region" description="Low complexity" evidence="1">
    <location>
        <begin position="257"/>
        <end position="267"/>
    </location>
</feature>
<dbReference type="PANTHER" id="PTHR13018">
    <property type="entry name" value="PROBABLE MEMBRANE PROTEIN DUF221-RELATED"/>
    <property type="match status" value="1"/>
</dbReference>
<dbReference type="GO" id="GO:0005886">
    <property type="term" value="C:plasma membrane"/>
    <property type="evidence" value="ECO:0007669"/>
    <property type="project" value="TreeGrafter"/>
</dbReference>
<evidence type="ECO:0000256" key="1">
    <source>
        <dbReference type="SAM" id="MobiDB-lite"/>
    </source>
</evidence>
<evidence type="ECO:0000313" key="5">
    <source>
        <dbReference type="EMBL" id="JAG01522.1"/>
    </source>
</evidence>
<dbReference type="GO" id="GO:0005227">
    <property type="term" value="F:calcium-activated cation channel activity"/>
    <property type="evidence" value="ECO:0007669"/>
    <property type="project" value="InterPro"/>
</dbReference>
<gene>
    <name evidence="5" type="ORF">CM83_14373</name>
    <name evidence="4" type="ORF">CM83_14377</name>
</gene>
<feature type="domain" description="CSC1/OSCA1-like 7TM region" evidence="3">
    <location>
        <begin position="1"/>
        <end position="124"/>
    </location>
</feature>
<evidence type="ECO:0000256" key="2">
    <source>
        <dbReference type="SAM" id="Phobius"/>
    </source>
</evidence>
<proteinExistence type="predicted"/>
<dbReference type="EMBL" id="GBHO01042083">
    <property type="protein sequence ID" value="JAG01521.1"/>
    <property type="molecule type" value="Transcribed_RNA"/>
</dbReference>
<feature type="region of interest" description="Disordered" evidence="1">
    <location>
        <begin position="255"/>
        <end position="280"/>
    </location>
</feature>